<organism evidence="2 3">
    <name type="scientific">Albula goreensis</name>
    <dbReference type="NCBI Taxonomy" id="1534307"/>
    <lineage>
        <taxon>Eukaryota</taxon>
        <taxon>Metazoa</taxon>
        <taxon>Chordata</taxon>
        <taxon>Craniata</taxon>
        <taxon>Vertebrata</taxon>
        <taxon>Euteleostomi</taxon>
        <taxon>Actinopterygii</taxon>
        <taxon>Neopterygii</taxon>
        <taxon>Teleostei</taxon>
        <taxon>Albuliformes</taxon>
        <taxon>Albulidae</taxon>
        <taxon>Albula</taxon>
    </lineage>
</organism>
<feature type="region of interest" description="Disordered" evidence="1">
    <location>
        <begin position="93"/>
        <end position="120"/>
    </location>
</feature>
<name>A0A8T3CSY0_9TELE</name>
<accession>A0A8T3CSY0</accession>
<proteinExistence type="predicted"/>
<gene>
    <name evidence="2" type="ORF">AGOR_G00213160</name>
</gene>
<sequence length="120" mass="13495">MQQDFEKWIERRGTKLEEVFEREWNRREIEMMDMVRKVIQSSTPLSARKEGSLDFLPPIVGGDTHSEPDSNDVAQSCAKVYDWLREKHCGNSASVSGYEMSSAVSDTETSEITGGGSTCL</sequence>
<dbReference type="OrthoDB" id="10389110at2759"/>
<dbReference type="Proteomes" id="UP000829720">
    <property type="component" value="Unassembled WGS sequence"/>
</dbReference>
<keyword evidence="3" id="KW-1185">Reference proteome</keyword>
<comment type="caution">
    <text evidence="2">The sequence shown here is derived from an EMBL/GenBank/DDBJ whole genome shotgun (WGS) entry which is preliminary data.</text>
</comment>
<reference evidence="2" key="1">
    <citation type="submission" date="2021-01" db="EMBL/GenBank/DDBJ databases">
        <authorList>
            <person name="Zahm M."/>
            <person name="Roques C."/>
            <person name="Cabau C."/>
            <person name="Klopp C."/>
            <person name="Donnadieu C."/>
            <person name="Jouanno E."/>
            <person name="Lampietro C."/>
            <person name="Louis A."/>
            <person name="Herpin A."/>
            <person name="Echchiki A."/>
            <person name="Berthelot C."/>
            <person name="Parey E."/>
            <person name="Roest-Crollius H."/>
            <person name="Braasch I."/>
            <person name="Postlethwait J."/>
            <person name="Bobe J."/>
            <person name="Montfort J."/>
            <person name="Bouchez O."/>
            <person name="Begum T."/>
            <person name="Mejri S."/>
            <person name="Adams A."/>
            <person name="Chen W.-J."/>
            <person name="Guiguen Y."/>
        </authorList>
    </citation>
    <scope>NUCLEOTIDE SEQUENCE</scope>
    <source>
        <tissue evidence="2">Blood</tissue>
    </source>
</reference>
<evidence type="ECO:0000313" key="3">
    <source>
        <dbReference type="Proteomes" id="UP000829720"/>
    </source>
</evidence>
<protein>
    <submittedName>
        <fullName evidence="2">Uncharacterized protein</fullName>
    </submittedName>
</protein>
<evidence type="ECO:0000313" key="2">
    <source>
        <dbReference type="EMBL" id="KAI1886354.1"/>
    </source>
</evidence>
<dbReference type="EMBL" id="JAERUA010000020">
    <property type="protein sequence ID" value="KAI1886354.1"/>
    <property type="molecule type" value="Genomic_DNA"/>
</dbReference>
<evidence type="ECO:0000256" key="1">
    <source>
        <dbReference type="SAM" id="MobiDB-lite"/>
    </source>
</evidence>
<dbReference type="AlphaFoldDB" id="A0A8T3CSY0"/>